<gene>
    <name evidence="2" type="ORF">LBCZ_2203</name>
</gene>
<dbReference type="AlphaFoldDB" id="A0AAD1ARY1"/>
<dbReference type="Gene3D" id="3.30.360.10">
    <property type="entry name" value="Dihydrodipicolinate Reductase, domain 2"/>
    <property type="match status" value="1"/>
</dbReference>
<dbReference type="InterPro" id="IPR036291">
    <property type="entry name" value="NAD(P)-bd_dom_sf"/>
</dbReference>
<evidence type="ECO:0000313" key="3">
    <source>
        <dbReference type="Proteomes" id="UP000015560"/>
    </source>
</evidence>
<proteinExistence type="predicted"/>
<dbReference type="GO" id="GO:0000166">
    <property type="term" value="F:nucleotide binding"/>
    <property type="evidence" value="ECO:0007669"/>
    <property type="project" value="InterPro"/>
</dbReference>
<dbReference type="RefSeq" id="WP_025012592.1">
    <property type="nucleotide sequence ID" value="NZ_AP012544.1"/>
</dbReference>
<dbReference type="SUPFAM" id="SSF51735">
    <property type="entry name" value="NAD(P)-binding Rossmann-fold domains"/>
    <property type="match status" value="1"/>
</dbReference>
<reference evidence="2 3" key="1">
    <citation type="journal article" date="2013" name="PLoS ONE">
        <title>Genomic Adaptation of the Lactobacillus casei Group.</title>
        <authorList>
            <person name="Toh H."/>
            <person name="Oshima K."/>
            <person name="Nakano A."/>
            <person name="Takahata M."/>
            <person name="Murakami M."/>
            <person name="Takaki T."/>
            <person name="Nishiyama H."/>
            <person name="Igimi S."/>
            <person name="Hattori M."/>
            <person name="Morita H."/>
        </authorList>
    </citation>
    <scope>NUCLEOTIDE SEQUENCE [LARGE SCALE GENOMIC DNA]</scope>
    <source>
        <strain evidence="2 3">ATCC 393</strain>
    </source>
</reference>
<dbReference type="Proteomes" id="UP000015560">
    <property type="component" value="Chromosome"/>
</dbReference>
<dbReference type="EMBL" id="AP012544">
    <property type="protein sequence ID" value="BAN75371.1"/>
    <property type="molecule type" value="Genomic_DNA"/>
</dbReference>
<organism evidence="2 3">
    <name type="scientific">Lacticaseibacillus casei DSM 20011 = JCM 1134 = ATCC 393</name>
    <dbReference type="NCBI Taxonomy" id="1423732"/>
    <lineage>
        <taxon>Bacteria</taxon>
        <taxon>Bacillati</taxon>
        <taxon>Bacillota</taxon>
        <taxon>Bacilli</taxon>
        <taxon>Lactobacillales</taxon>
        <taxon>Lactobacillaceae</taxon>
        <taxon>Lacticaseibacillus</taxon>
    </lineage>
</organism>
<dbReference type="GeneID" id="45549473"/>
<accession>A0AAD1ARY1</accession>
<evidence type="ECO:0000259" key="1">
    <source>
        <dbReference type="Pfam" id="PF01408"/>
    </source>
</evidence>
<name>A0AAD1ARY1_LACCA</name>
<protein>
    <submittedName>
        <fullName evidence="2">Oxidoreductase</fullName>
    </submittedName>
</protein>
<sequence length="335" mass="37709">MIHYGLIGTNQATDDFVQAASVTNKWELGALYASNVDQADQYAKKYGTNQTFFDIADFFKNGNFDTVFIASPNGDHFSHIKQAIQADKHVIVQPPALTNPTEFAEVEQLLTDHPRALFFEGAYPIHMPNFKNIETAVEKMTMIQGATLVAMREQPEYDAILEGAQPEGFTLASCGGALQQKGVYAIYAALKLFGRLNSATYFATAVETGVDGTGVAFLQYDHFYVTLHFGFTTDSYMPTEVNGHHELIQVDDLTEMHLVQHYDAQKKVTPLMSADYTYHFTGELLAFTEVLEHSYTAENRKKYREWLQLAEDVNNVVYHLRQMVGIKFPTDTPQK</sequence>
<feature type="domain" description="Gfo/Idh/MocA-like oxidoreductase N-terminal" evidence="1">
    <location>
        <begin position="2"/>
        <end position="117"/>
    </location>
</feature>
<dbReference type="Gene3D" id="3.40.50.720">
    <property type="entry name" value="NAD(P)-binding Rossmann-like Domain"/>
    <property type="match status" value="1"/>
</dbReference>
<dbReference type="PANTHER" id="PTHR43054:SF1">
    <property type="entry name" value="SCYLLO-INOSITOL 2-DEHYDROGENASE (NADP(+)) IOLU"/>
    <property type="match status" value="1"/>
</dbReference>
<dbReference type="PANTHER" id="PTHR43054">
    <property type="match status" value="1"/>
</dbReference>
<dbReference type="SUPFAM" id="SSF55347">
    <property type="entry name" value="Glyceraldehyde-3-phosphate dehydrogenase-like, C-terminal domain"/>
    <property type="match status" value="1"/>
</dbReference>
<evidence type="ECO:0000313" key="2">
    <source>
        <dbReference type="EMBL" id="BAN75371.1"/>
    </source>
</evidence>
<dbReference type="InterPro" id="IPR000683">
    <property type="entry name" value="Gfo/Idh/MocA-like_OxRdtase_N"/>
</dbReference>
<dbReference type="Pfam" id="PF01408">
    <property type="entry name" value="GFO_IDH_MocA"/>
    <property type="match status" value="1"/>
</dbReference>